<dbReference type="InterPro" id="IPR051454">
    <property type="entry name" value="RNA/ubiquinone_mod_enzymes"/>
</dbReference>
<evidence type="ECO:0000313" key="2">
    <source>
        <dbReference type="Proteomes" id="UP001549363"/>
    </source>
</evidence>
<evidence type="ECO:0000313" key="1">
    <source>
        <dbReference type="EMBL" id="MET4559404.1"/>
    </source>
</evidence>
<name>A0ABV2PF37_9BACI</name>
<comment type="caution">
    <text evidence="1">The sequence shown here is derived from an EMBL/GenBank/DDBJ whole genome shotgun (WGS) entry which is preliminary data.</text>
</comment>
<protein>
    <submittedName>
        <fullName evidence="1">Collagenase-like PrtC family protease</fullName>
    </submittedName>
</protein>
<dbReference type="PANTHER" id="PTHR30217:SF10">
    <property type="entry name" value="23S RRNA 5-HYDROXYCYTIDINE C2501 SYNTHASE"/>
    <property type="match status" value="1"/>
</dbReference>
<gene>
    <name evidence="1" type="ORF">ABIA69_000547</name>
</gene>
<dbReference type="RefSeq" id="WP_354470849.1">
    <property type="nucleotide sequence ID" value="NZ_JBEPSB010000001.1"/>
</dbReference>
<dbReference type="Proteomes" id="UP001549363">
    <property type="component" value="Unassembled WGS sequence"/>
</dbReference>
<dbReference type="Pfam" id="PF01136">
    <property type="entry name" value="Peptidase_U32"/>
    <property type="match status" value="1"/>
</dbReference>
<proteinExistence type="predicted"/>
<sequence length="318" mass="35959">MDKLNIVAPVRSKFMMEEMIEAGANEIYFGVSNPLFQQMSFDNKFQTVADYPAHFSDWEDLDDIMSMAKTHQMKVIFMANTPFIPNNLETSFQHHVYRALEKGVDAITISSMQALNLLTNVERDTQIISGSQLAPVNKYGAEMLTELGVSRITVSQSMTLEEIQSLRDLDVELMITGNFGTGSIANCCRLWESPNNGEIGEGVRTLYRILSPLNNQLKQHHILDSATDCSLCNLEDLVSAGVTAIKFIGREAPNPVTLAMVVSMFNEWKEMGVSGFSIEQKMKVMEQEQLMWIMKWVPRFCEKCRCTYKSTAITKTYI</sequence>
<dbReference type="EMBL" id="JBEPSB010000001">
    <property type="protein sequence ID" value="MET4559404.1"/>
    <property type="molecule type" value="Genomic_DNA"/>
</dbReference>
<dbReference type="PANTHER" id="PTHR30217">
    <property type="entry name" value="PEPTIDASE U32 FAMILY"/>
    <property type="match status" value="1"/>
</dbReference>
<keyword evidence="2" id="KW-1185">Reference proteome</keyword>
<reference evidence="1 2" key="1">
    <citation type="submission" date="2024-06" db="EMBL/GenBank/DDBJ databases">
        <title>Sorghum-associated microbial communities from plants grown in Nebraska, USA.</title>
        <authorList>
            <person name="Schachtman D."/>
        </authorList>
    </citation>
    <scope>NUCLEOTIDE SEQUENCE [LARGE SCALE GENOMIC DNA]</scope>
    <source>
        <strain evidence="1 2">736</strain>
    </source>
</reference>
<accession>A0ABV2PF37</accession>
<dbReference type="InterPro" id="IPR001539">
    <property type="entry name" value="Peptidase_U32"/>
</dbReference>
<organism evidence="1 2">
    <name type="scientific">Lysinibacillus parviboronicapiens</name>
    <dbReference type="NCBI Taxonomy" id="436516"/>
    <lineage>
        <taxon>Bacteria</taxon>
        <taxon>Bacillati</taxon>
        <taxon>Bacillota</taxon>
        <taxon>Bacilli</taxon>
        <taxon>Bacillales</taxon>
        <taxon>Bacillaceae</taxon>
        <taxon>Lysinibacillus</taxon>
    </lineage>
</organism>